<dbReference type="GO" id="GO:0015031">
    <property type="term" value="P:protein transport"/>
    <property type="evidence" value="ECO:0007669"/>
    <property type="project" value="UniProtKB-KW"/>
</dbReference>
<keyword evidence="7" id="KW-0653">Protein transport</keyword>
<evidence type="ECO:0000256" key="5">
    <source>
        <dbReference type="ARBA" id="ARBA00022448"/>
    </source>
</evidence>
<keyword evidence="14" id="KW-1185">Reference proteome</keyword>
<accession>A0A2T0XGC7</accession>
<dbReference type="Proteomes" id="UP000238308">
    <property type="component" value="Unassembled WGS sequence"/>
</dbReference>
<evidence type="ECO:0000313" key="14">
    <source>
        <dbReference type="Proteomes" id="UP000238308"/>
    </source>
</evidence>
<keyword evidence="6" id="KW-0732">Signal</keyword>
<dbReference type="AlphaFoldDB" id="A0A2T0XGC7"/>
<name>A0A2T0XGC7_9BURK</name>
<protein>
    <recommendedName>
        <fullName evidence="4">Outer-membrane lipoprotein LolB</fullName>
    </recommendedName>
</protein>
<dbReference type="InterPro" id="IPR004565">
    <property type="entry name" value="OM_lipoprot_LolB"/>
</dbReference>
<reference evidence="13 14" key="1">
    <citation type="submission" date="2018-03" db="EMBL/GenBank/DDBJ databases">
        <title>Genomic Encyclopedia of Type Strains, Phase III (KMG-III): the genomes of soil and plant-associated and newly described type strains.</title>
        <authorList>
            <person name="Whitman W."/>
        </authorList>
    </citation>
    <scope>NUCLEOTIDE SEQUENCE [LARGE SCALE GENOMIC DNA]</scope>
    <source>
        <strain evidence="13 14">MWH-P2sevCIIIb</strain>
    </source>
</reference>
<sequence length="175" mass="19000">MLLAGCAVTEIPAPVSTADFARSGRFAVQSQRFNQNPENSQGGFAWQDRGNTLLLDLISPMGGTLARVSVNSREAVLTRSNGETISATSPDELIQIAIGQNMPVSDLRDWLRGRLSKHAASTVRDLSRDELGHLTGFTQDGWQVNLSKYDGLGPRAIALRRDLAGQQLSIRLIVD</sequence>
<evidence type="ECO:0000256" key="11">
    <source>
        <dbReference type="ARBA" id="ARBA00023237"/>
    </source>
</evidence>
<comment type="subcellular location">
    <subcellularLocation>
        <location evidence="1">Cell outer membrane</location>
        <topology evidence="1">Lipid-anchor</topology>
    </subcellularLocation>
</comment>
<evidence type="ECO:0000256" key="8">
    <source>
        <dbReference type="ARBA" id="ARBA00023136"/>
    </source>
</evidence>
<gene>
    <name evidence="13" type="ORF">BCM14_1686</name>
</gene>
<evidence type="ECO:0000256" key="7">
    <source>
        <dbReference type="ARBA" id="ARBA00022927"/>
    </source>
</evidence>
<keyword evidence="9" id="KW-0564">Palmitate</keyword>
<dbReference type="Gene3D" id="2.50.20.10">
    <property type="entry name" value="Lipoprotein localisation LolA/LolB/LppX"/>
    <property type="match status" value="1"/>
</dbReference>
<evidence type="ECO:0000256" key="1">
    <source>
        <dbReference type="ARBA" id="ARBA00004459"/>
    </source>
</evidence>
<dbReference type="Pfam" id="PF03550">
    <property type="entry name" value="LolB"/>
    <property type="match status" value="1"/>
</dbReference>
<comment type="caution">
    <text evidence="13">The sequence shown here is derived from an EMBL/GenBank/DDBJ whole genome shotgun (WGS) entry which is preliminary data.</text>
</comment>
<keyword evidence="11" id="KW-0998">Cell outer membrane</keyword>
<dbReference type="EMBL" id="PVTV01000013">
    <property type="protein sequence ID" value="PRY97971.1"/>
    <property type="molecule type" value="Genomic_DNA"/>
</dbReference>
<evidence type="ECO:0000256" key="10">
    <source>
        <dbReference type="ARBA" id="ARBA00023186"/>
    </source>
</evidence>
<keyword evidence="5" id="KW-0813">Transport</keyword>
<evidence type="ECO:0000256" key="6">
    <source>
        <dbReference type="ARBA" id="ARBA00022729"/>
    </source>
</evidence>
<evidence type="ECO:0000256" key="9">
    <source>
        <dbReference type="ARBA" id="ARBA00023139"/>
    </source>
</evidence>
<organism evidence="13 14">
    <name type="scientific">Jezberella montanilacus</name>
    <dbReference type="NCBI Taxonomy" id="323426"/>
    <lineage>
        <taxon>Bacteria</taxon>
        <taxon>Pseudomonadati</taxon>
        <taxon>Pseudomonadota</taxon>
        <taxon>Betaproteobacteria</taxon>
        <taxon>Burkholderiales</taxon>
        <taxon>Alcaligenaceae</taxon>
        <taxon>Jezberella</taxon>
    </lineage>
</organism>
<keyword evidence="12 13" id="KW-0449">Lipoprotein</keyword>
<dbReference type="SUPFAM" id="SSF89392">
    <property type="entry name" value="Prokaryotic lipoproteins and lipoprotein localization factors"/>
    <property type="match status" value="1"/>
</dbReference>
<evidence type="ECO:0000256" key="12">
    <source>
        <dbReference type="ARBA" id="ARBA00023288"/>
    </source>
</evidence>
<comment type="similarity">
    <text evidence="2">Belongs to the LolB family.</text>
</comment>
<proteinExistence type="inferred from homology"/>
<dbReference type="InterPro" id="IPR029046">
    <property type="entry name" value="LolA/LolB/LppX"/>
</dbReference>
<keyword evidence="8" id="KW-0472">Membrane</keyword>
<evidence type="ECO:0000313" key="13">
    <source>
        <dbReference type="EMBL" id="PRY97971.1"/>
    </source>
</evidence>
<evidence type="ECO:0000256" key="3">
    <source>
        <dbReference type="ARBA" id="ARBA00011245"/>
    </source>
</evidence>
<comment type="subunit">
    <text evidence="3">Monomer.</text>
</comment>
<dbReference type="CDD" id="cd16326">
    <property type="entry name" value="LolB"/>
    <property type="match status" value="1"/>
</dbReference>
<keyword evidence="10" id="KW-0143">Chaperone</keyword>
<dbReference type="GO" id="GO:0009279">
    <property type="term" value="C:cell outer membrane"/>
    <property type="evidence" value="ECO:0007669"/>
    <property type="project" value="UniProtKB-SubCell"/>
</dbReference>
<evidence type="ECO:0000256" key="2">
    <source>
        <dbReference type="ARBA" id="ARBA00009696"/>
    </source>
</evidence>
<evidence type="ECO:0000256" key="4">
    <source>
        <dbReference type="ARBA" id="ARBA00016202"/>
    </source>
</evidence>